<sequence>MLACDVALCPGPADDVTVTIAMSADILQTPLLAGQQCIEKALVCAVDSVTENHGEGISRAGANSVFHSVEADHVRASVPITGEIAELAEKAGLPSKKTGGGWGWGQIQTPRAFLKVPGLFRGLPQKFRSTSSIIVIGGKP</sequence>
<dbReference type="Proteomes" id="UP000231194">
    <property type="component" value="Unassembled WGS sequence"/>
</dbReference>
<keyword evidence="2" id="KW-1185">Reference proteome</keyword>
<proteinExistence type="predicted"/>
<gene>
    <name evidence="1" type="ORF">CVM73_03510</name>
</gene>
<accession>A0A2M8RFM9</accession>
<dbReference type="EMBL" id="PGVG01000002">
    <property type="protein sequence ID" value="PJG56629.1"/>
    <property type="molecule type" value="Genomic_DNA"/>
</dbReference>
<protein>
    <submittedName>
        <fullName evidence="1">Uncharacterized protein</fullName>
    </submittedName>
</protein>
<reference evidence="1 2" key="1">
    <citation type="submission" date="2017-11" db="EMBL/GenBank/DDBJ databases">
        <title>Bradyrhizobium forestalis sp. nov., an efficient nitrogen-fixing bacterium isolated from nodules of forest legume species in the Amazon.</title>
        <authorList>
            <person name="Costa E.M."/>
            <person name="Guimaraes A."/>
            <person name="Carvalho T.S."/>
            <person name="Rodrigues T.L."/>
            <person name="Ribeiro P.R.A."/>
            <person name="Lebbe L."/>
            <person name="Willems A."/>
            <person name="Moreira F.M.S."/>
        </authorList>
    </citation>
    <scope>NUCLEOTIDE SEQUENCE [LARGE SCALE GENOMIC DNA]</scope>
    <source>
        <strain evidence="1 2">INPA54B</strain>
    </source>
</reference>
<evidence type="ECO:0000313" key="2">
    <source>
        <dbReference type="Proteomes" id="UP000231194"/>
    </source>
</evidence>
<comment type="caution">
    <text evidence="1">The sequence shown here is derived from an EMBL/GenBank/DDBJ whole genome shotgun (WGS) entry which is preliminary data.</text>
</comment>
<evidence type="ECO:0000313" key="1">
    <source>
        <dbReference type="EMBL" id="PJG56629.1"/>
    </source>
</evidence>
<name>A0A2M8RFM9_9BRAD</name>
<organism evidence="1 2">
    <name type="scientific">Bradyrhizobium forestalis</name>
    <dbReference type="NCBI Taxonomy" id="1419263"/>
    <lineage>
        <taxon>Bacteria</taxon>
        <taxon>Pseudomonadati</taxon>
        <taxon>Pseudomonadota</taxon>
        <taxon>Alphaproteobacteria</taxon>
        <taxon>Hyphomicrobiales</taxon>
        <taxon>Nitrobacteraceae</taxon>
        <taxon>Bradyrhizobium</taxon>
    </lineage>
</organism>
<dbReference type="AlphaFoldDB" id="A0A2M8RFM9"/>